<feature type="transmembrane region" description="Helical" evidence="1">
    <location>
        <begin position="6"/>
        <end position="24"/>
    </location>
</feature>
<sequence>GNGIISFGLIPIISSILLGIVIVLSKTAYRRKKITK</sequence>
<reference evidence="2" key="1">
    <citation type="journal article" date="2014" name="Front. Microbiol.">
        <title>High frequency of phylogenetically diverse reductive dehalogenase-homologous genes in deep subseafloor sedimentary metagenomes.</title>
        <authorList>
            <person name="Kawai M."/>
            <person name="Futagami T."/>
            <person name="Toyoda A."/>
            <person name="Takaki Y."/>
            <person name="Nishi S."/>
            <person name="Hori S."/>
            <person name="Arai W."/>
            <person name="Tsubouchi T."/>
            <person name="Morono Y."/>
            <person name="Uchiyama I."/>
            <person name="Ito T."/>
            <person name="Fujiyama A."/>
            <person name="Inagaki F."/>
            <person name="Takami H."/>
        </authorList>
    </citation>
    <scope>NUCLEOTIDE SEQUENCE</scope>
    <source>
        <strain evidence="2">Expedition CK06-06</strain>
    </source>
</reference>
<organism evidence="2">
    <name type="scientific">marine sediment metagenome</name>
    <dbReference type="NCBI Taxonomy" id="412755"/>
    <lineage>
        <taxon>unclassified sequences</taxon>
        <taxon>metagenomes</taxon>
        <taxon>ecological metagenomes</taxon>
    </lineage>
</organism>
<dbReference type="AlphaFoldDB" id="X1HCW3"/>
<comment type="caution">
    <text evidence="2">The sequence shown here is derived from an EMBL/GenBank/DDBJ whole genome shotgun (WGS) entry which is preliminary data.</text>
</comment>
<protein>
    <submittedName>
        <fullName evidence="2">Uncharacterized protein</fullName>
    </submittedName>
</protein>
<name>X1HCW3_9ZZZZ</name>
<evidence type="ECO:0000313" key="2">
    <source>
        <dbReference type="EMBL" id="GAH67247.1"/>
    </source>
</evidence>
<feature type="non-terminal residue" evidence="2">
    <location>
        <position position="1"/>
    </location>
</feature>
<keyword evidence="1" id="KW-0472">Membrane</keyword>
<evidence type="ECO:0000256" key="1">
    <source>
        <dbReference type="SAM" id="Phobius"/>
    </source>
</evidence>
<accession>X1HCW3</accession>
<proteinExistence type="predicted"/>
<gene>
    <name evidence="2" type="ORF">S03H2_41088</name>
</gene>
<keyword evidence="1" id="KW-0812">Transmembrane</keyword>
<keyword evidence="1" id="KW-1133">Transmembrane helix</keyword>
<dbReference type="EMBL" id="BARU01025507">
    <property type="protein sequence ID" value="GAH67247.1"/>
    <property type="molecule type" value="Genomic_DNA"/>
</dbReference>